<dbReference type="GO" id="GO:0006508">
    <property type="term" value="P:proteolysis"/>
    <property type="evidence" value="ECO:0007669"/>
    <property type="project" value="UniProtKB-KW"/>
</dbReference>
<keyword evidence="3" id="KW-0227">DNA damage</keyword>
<comment type="similarity">
    <text evidence="1 8">Belongs to the SOS response-associated peptidase family.</text>
</comment>
<protein>
    <recommendedName>
        <fullName evidence="8">Abasic site processing protein</fullName>
        <ecNumber evidence="8">3.4.-.-</ecNumber>
    </recommendedName>
</protein>
<dbReference type="PANTHER" id="PTHR13604">
    <property type="entry name" value="DC12-RELATED"/>
    <property type="match status" value="1"/>
</dbReference>
<dbReference type="Pfam" id="PF02586">
    <property type="entry name" value="SRAP"/>
    <property type="match status" value="1"/>
</dbReference>
<reference evidence="10" key="1">
    <citation type="submission" date="2019-11" db="EMBL/GenBank/DDBJ databases">
        <title>Escherichia coli 1916D6.</title>
        <authorList>
            <person name="Yao H."/>
            <person name="Du X."/>
            <person name="Yu R."/>
            <person name="Li A."/>
        </authorList>
    </citation>
    <scope>NUCLEOTIDE SEQUENCE [LARGE SCALE GENOMIC DNA]</scope>
    <source>
        <strain evidence="10">19110F47</strain>
    </source>
</reference>
<dbReference type="Gene3D" id="3.90.1680.10">
    <property type="entry name" value="SOS response associated peptidase-like"/>
    <property type="match status" value="1"/>
</dbReference>
<proteinExistence type="inferred from homology"/>
<evidence type="ECO:0000256" key="2">
    <source>
        <dbReference type="ARBA" id="ARBA00022670"/>
    </source>
</evidence>
<keyword evidence="4 8" id="KW-0378">Hydrolase</keyword>
<evidence type="ECO:0000256" key="3">
    <source>
        <dbReference type="ARBA" id="ARBA00022763"/>
    </source>
</evidence>
<gene>
    <name evidence="9" type="ORF">GJD93_08830</name>
</gene>
<name>A0AAP9KJA1_9GAMM</name>
<dbReference type="Proteomes" id="UP000405075">
    <property type="component" value="Chromosome"/>
</dbReference>
<dbReference type="EMBL" id="CP046045">
    <property type="protein sequence ID" value="QGM27778.1"/>
    <property type="molecule type" value="Genomic_DNA"/>
</dbReference>
<evidence type="ECO:0000256" key="1">
    <source>
        <dbReference type="ARBA" id="ARBA00008136"/>
    </source>
</evidence>
<dbReference type="GO" id="GO:0016829">
    <property type="term" value="F:lyase activity"/>
    <property type="evidence" value="ECO:0007669"/>
    <property type="project" value="UniProtKB-KW"/>
</dbReference>
<evidence type="ECO:0000256" key="6">
    <source>
        <dbReference type="ARBA" id="ARBA00023125"/>
    </source>
</evidence>
<dbReference type="PANTHER" id="PTHR13604:SF0">
    <property type="entry name" value="ABASIC SITE PROCESSING PROTEIN HMCES"/>
    <property type="match status" value="1"/>
</dbReference>
<dbReference type="InterPro" id="IPR003738">
    <property type="entry name" value="SRAP"/>
</dbReference>
<evidence type="ECO:0000313" key="10">
    <source>
        <dbReference type="Proteomes" id="UP000405075"/>
    </source>
</evidence>
<dbReference type="GO" id="GO:0106300">
    <property type="term" value="P:protein-DNA covalent cross-linking repair"/>
    <property type="evidence" value="ECO:0007669"/>
    <property type="project" value="InterPro"/>
</dbReference>
<accession>A0AAP9KJA1</accession>
<evidence type="ECO:0000256" key="8">
    <source>
        <dbReference type="RuleBase" id="RU364100"/>
    </source>
</evidence>
<evidence type="ECO:0000256" key="7">
    <source>
        <dbReference type="ARBA" id="ARBA00023239"/>
    </source>
</evidence>
<dbReference type="EC" id="3.4.-.-" evidence="8"/>
<dbReference type="GO" id="GO:0008233">
    <property type="term" value="F:peptidase activity"/>
    <property type="evidence" value="ECO:0007669"/>
    <property type="project" value="UniProtKB-KW"/>
</dbReference>
<dbReference type="GO" id="GO:0003697">
    <property type="term" value="F:single-stranded DNA binding"/>
    <property type="evidence" value="ECO:0007669"/>
    <property type="project" value="InterPro"/>
</dbReference>
<dbReference type="InterPro" id="IPR036590">
    <property type="entry name" value="SRAP-like"/>
</dbReference>
<organism evidence="9 10">
    <name type="scientific">Acinetobacter towneri</name>
    <dbReference type="NCBI Taxonomy" id="202956"/>
    <lineage>
        <taxon>Bacteria</taxon>
        <taxon>Pseudomonadati</taxon>
        <taxon>Pseudomonadota</taxon>
        <taxon>Gammaproteobacteria</taxon>
        <taxon>Moraxellales</taxon>
        <taxon>Moraxellaceae</taxon>
        <taxon>Acinetobacter</taxon>
    </lineage>
</organism>
<keyword evidence="5" id="KW-0190">Covalent protein-DNA linkage</keyword>
<evidence type="ECO:0000256" key="5">
    <source>
        <dbReference type="ARBA" id="ARBA00023124"/>
    </source>
</evidence>
<keyword evidence="6" id="KW-0238">DNA-binding</keyword>
<dbReference type="AlphaFoldDB" id="A0AAP9KJA1"/>
<evidence type="ECO:0000313" key="9">
    <source>
        <dbReference type="EMBL" id="QGM27778.1"/>
    </source>
</evidence>
<keyword evidence="7" id="KW-0456">Lyase</keyword>
<dbReference type="RefSeq" id="WP_154320789.1">
    <property type="nucleotide sequence ID" value="NZ_CP046045.1"/>
</dbReference>
<dbReference type="SUPFAM" id="SSF143081">
    <property type="entry name" value="BB1717-like"/>
    <property type="match status" value="1"/>
</dbReference>
<evidence type="ECO:0000256" key="4">
    <source>
        <dbReference type="ARBA" id="ARBA00022801"/>
    </source>
</evidence>
<sequence>MCANFKPISIAQLSALGLPEIPFEYAEEAYPNSSVPLLFKSEQGLEWRSVNFGLIPKWAEDRSIAQKTYNCRNETLLEKPSFSEAAYKCKFGAIVVSEFYESKYIDSKPQRWGVRRKDGQAFFIAALYEICRLKDGQGTEEIVRSASMITMDAIDHAMMKEFHEPGPVKRSVIVIPHARLDEWLSLKTPNIHSFVQGFPVDEFECSHVPKAKIEKVSPQLNFFDL</sequence>
<keyword evidence="2 8" id="KW-0645">Protease</keyword>